<dbReference type="InterPro" id="IPR039537">
    <property type="entry name" value="Retrotran_Ty1/copia-like"/>
</dbReference>
<dbReference type="PANTHER" id="PTHR42648">
    <property type="entry name" value="TRANSPOSASE, PUTATIVE-RELATED"/>
    <property type="match status" value="1"/>
</dbReference>
<dbReference type="Pfam" id="PF22936">
    <property type="entry name" value="Pol_BBD"/>
    <property type="match status" value="1"/>
</dbReference>
<dbReference type="SUPFAM" id="SSF56672">
    <property type="entry name" value="DNA/RNA polymerases"/>
    <property type="match status" value="1"/>
</dbReference>
<dbReference type="CDD" id="cd09272">
    <property type="entry name" value="RNase_HI_RT_Ty1"/>
    <property type="match status" value="1"/>
</dbReference>
<dbReference type="InterPro" id="IPR013103">
    <property type="entry name" value="RVT_2"/>
</dbReference>
<evidence type="ECO:0000256" key="5">
    <source>
        <dbReference type="SAM" id="MobiDB-lite"/>
    </source>
</evidence>
<keyword evidence="1" id="KW-0645">Protease</keyword>
<evidence type="ECO:0000313" key="8">
    <source>
        <dbReference type="EMBL" id="CAH9144695.1"/>
    </source>
</evidence>
<dbReference type="AlphaFoldDB" id="A0AAV0GBQ6"/>
<evidence type="ECO:0000256" key="1">
    <source>
        <dbReference type="ARBA" id="ARBA00022670"/>
    </source>
</evidence>
<organism evidence="8 9">
    <name type="scientific">Cuscuta epithymum</name>
    <dbReference type="NCBI Taxonomy" id="186058"/>
    <lineage>
        <taxon>Eukaryota</taxon>
        <taxon>Viridiplantae</taxon>
        <taxon>Streptophyta</taxon>
        <taxon>Embryophyta</taxon>
        <taxon>Tracheophyta</taxon>
        <taxon>Spermatophyta</taxon>
        <taxon>Magnoliopsida</taxon>
        <taxon>eudicotyledons</taxon>
        <taxon>Gunneridae</taxon>
        <taxon>Pentapetalae</taxon>
        <taxon>asterids</taxon>
        <taxon>lamiids</taxon>
        <taxon>Solanales</taxon>
        <taxon>Convolvulaceae</taxon>
        <taxon>Cuscuteae</taxon>
        <taxon>Cuscuta</taxon>
        <taxon>Cuscuta subgen. Cuscuta</taxon>
    </lineage>
</organism>
<dbReference type="SUPFAM" id="SSF53098">
    <property type="entry name" value="Ribonuclease H-like"/>
    <property type="match status" value="1"/>
</dbReference>
<evidence type="ECO:0000256" key="4">
    <source>
        <dbReference type="ARBA" id="ARBA00022801"/>
    </source>
</evidence>
<dbReference type="PROSITE" id="PS50994">
    <property type="entry name" value="INTEGRASE"/>
    <property type="match status" value="1"/>
</dbReference>
<dbReference type="Pfam" id="PF13976">
    <property type="entry name" value="gag_pre-integrs"/>
    <property type="match status" value="1"/>
</dbReference>
<comment type="caution">
    <text evidence="8">The sequence shown here is derived from an EMBL/GenBank/DDBJ whole genome shotgun (WGS) entry which is preliminary data.</text>
</comment>
<dbReference type="InterPro" id="IPR057670">
    <property type="entry name" value="SH3_retrovirus"/>
</dbReference>
<dbReference type="InterPro" id="IPR043502">
    <property type="entry name" value="DNA/RNA_pol_sf"/>
</dbReference>
<keyword evidence="9" id="KW-1185">Reference proteome</keyword>
<keyword evidence="2" id="KW-0479">Metal-binding</keyword>
<dbReference type="GO" id="GO:0015074">
    <property type="term" value="P:DNA integration"/>
    <property type="evidence" value="ECO:0007669"/>
    <property type="project" value="InterPro"/>
</dbReference>
<feature type="region of interest" description="Disordered" evidence="5">
    <location>
        <begin position="420"/>
        <end position="468"/>
    </location>
</feature>
<evidence type="ECO:0000313" key="7">
    <source>
        <dbReference type="EMBL" id="CAH9118210.1"/>
    </source>
</evidence>
<protein>
    <recommendedName>
        <fullName evidence="6">Integrase catalytic domain-containing protein</fullName>
    </recommendedName>
</protein>
<dbReference type="GO" id="GO:0003676">
    <property type="term" value="F:nucleic acid binding"/>
    <property type="evidence" value="ECO:0007669"/>
    <property type="project" value="InterPro"/>
</dbReference>
<dbReference type="GO" id="GO:0004190">
    <property type="term" value="F:aspartic-type endopeptidase activity"/>
    <property type="evidence" value="ECO:0007669"/>
    <property type="project" value="UniProtKB-KW"/>
</dbReference>
<dbReference type="Pfam" id="PF25597">
    <property type="entry name" value="SH3_retrovirus"/>
    <property type="match status" value="1"/>
</dbReference>
<dbReference type="Gene3D" id="3.30.420.10">
    <property type="entry name" value="Ribonuclease H-like superfamily/Ribonuclease H"/>
    <property type="match status" value="1"/>
</dbReference>
<dbReference type="Pfam" id="PF00665">
    <property type="entry name" value="rve"/>
    <property type="match status" value="1"/>
</dbReference>
<dbReference type="EMBL" id="CAMAPF010001069">
    <property type="protein sequence ID" value="CAH9144695.1"/>
    <property type="molecule type" value="Genomic_DNA"/>
</dbReference>
<reference evidence="8" key="1">
    <citation type="submission" date="2022-07" db="EMBL/GenBank/DDBJ databases">
        <authorList>
            <person name="Macas J."/>
            <person name="Novak P."/>
            <person name="Neumann P."/>
        </authorList>
    </citation>
    <scope>NUCLEOTIDE SEQUENCE</scope>
</reference>
<dbReference type="InterPro" id="IPR036397">
    <property type="entry name" value="RNaseH_sf"/>
</dbReference>
<sequence length="1036" mass="117235">MTGDKSLFLSLRPFSGGKVTFGDNGKGEIIAVGKVGKSPSHAIDNVFLVKGLKFNLLSISQFCDRGNSVVFDHNVCRIVNNESQQVILEGKRLENTYKVDLDSLPNISMTCLSVIDNDPLLWHKRLGHASFSLINKLKNNDLVIGLPNMKFSLDHVCSACATGKQSRSSFKTKNLVSTSKPIELMHMDLCGPMSVRSRGNKEYVLVIVDDFSRFTWTIFLASKKDTFNEFAIFVRRIEHQTSLRLIKIRSDHGTEFDNSLFDAFCKERGIDHNFSAPRTPQQNGVVERKNRTLEDMTRTMLISSGLARSFWAEALNTACYIINRAMIRPLLGKTPYELLKGRKPNISHLRTFGCKCFVHNNGKDNIGKFDARSDEAVFLGYSPHSKAYKVLNKRTQCVEESIHVIFDEALASKSIQADDGELGVTRKKSRSQGDKETDYQTGEVPPTNDNEQSGTEKEPGQNIDTGPIEPIEQVSDTLYNLVDQPNAPRGWKLHRSHPLDNLLTDLNQGVTTRSKLKNFCAFSAYLSLIEPENHEVALSDTDWVLAMQEELNQFERNKVWHLEPRPKNKTVIGLKWVFKNKLDEHGQITRNKARLVVKGYNQQEGIDFNETFAPVARLEAIRMLIAFAAHMGFTLHQMDVKTAFLNGYLKEEVYVEQPPGFENQDFPNHVFKLDKALYGLKQAPRAWYERLSKFLLENGFERGKIDKTLFLKIKDQALSVVQVYVDDIIFGATNDSLCDEFSNLMSSEFEMSMMGELNFFLGLQIKQSSKGTQISQQKYLKELLKKYGMSEGKTMTTPMGTNDRLDADEQGKSIDQKMYRGMIGSLLYLTASRPDIVFSVGLCARFQANPKESHLKAVKRILKYLKGTADLCLWYPRNENFELIAYSDSDFAGDLLHRKSTSGTAHFLGPCLVSWSSKKQNSIALSTAEAEYVVAASCCSQSLWIMQQVSDYGVDLKCTPILCDNTSAISISKDPVMHSRTKHIHIRHHFLRDCVEKGLIRLEYCNTDKQIADIFTKPLGRERFEIIRLELGLITS</sequence>
<gene>
    <name evidence="7" type="ORF">CEPIT_LOCUS22178</name>
    <name evidence="8" type="ORF">CEPIT_LOCUS41641</name>
</gene>
<feature type="domain" description="Integrase catalytic" evidence="6">
    <location>
        <begin position="177"/>
        <end position="343"/>
    </location>
</feature>
<dbReference type="PANTHER" id="PTHR42648:SF21">
    <property type="entry name" value="CYSTEINE-RICH RLK (RECEPTOR-LIKE PROTEIN KINASE) 8"/>
    <property type="match status" value="1"/>
</dbReference>
<evidence type="ECO:0000256" key="3">
    <source>
        <dbReference type="ARBA" id="ARBA00022750"/>
    </source>
</evidence>
<dbReference type="InterPro" id="IPR054722">
    <property type="entry name" value="PolX-like_BBD"/>
</dbReference>
<keyword evidence="3" id="KW-0064">Aspartyl protease</keyword>
<dbReference type="InterPro" id="IPR012337">
    <property type="entry name" value="RNaseH-like_sf"/>
</dbReference>
<dbReference type="Pfam" id="PF07727">
    <property type="entry name" value="RVT_2"/>
    <property type="match status" value="1"/>
</dbReference>
<dbReference type="InterPro" id="IPR025724">
    <property type="entry name" value="GAG-pre-integrase_dom"/>
</dbReference>
<dbReference type="EMBL" id="CAMAPF010000754">
    <property type="protein sequence ID" value="CAH9118210.1"/>
    <property type="molecule type" value="Genomic_DNA"/>
</dbReference>
<accession>A0AAV0GBQ6</accession>
<keyword evidence="4" id="KW-0378">Hydrolase</keyword>
<dbReference type="InterPro" id="IPR001584">
    <property type="entry name" value="Integrase_cat-core"/>
</dbReference>
<dbReference type="Proteomes" id="UP001152523">
    <property type="component" value="Unassembled WGS sequence"/>
</dbReference>
<evidence type="ECO:0000259" key="6">
    <source>
        <dbReference type="PROSITE" id="PS50994"/>
    </source>
</evidence>
<evidence type="ECO:0000256" key="2">
    <source>
        <dbReference type="ARBA" id="ARBA00022723"/>
    </source>
</evidence>
<evidence type="ECO:0000313" key="9">
    <source>
        <dbReference type="Proteomes" id="UP001152523"/>
    </source>
</evidence>
<dbReference type="GO" id="GO:0046872">
    <property type="term" value="F:metal ion binding"/>
    <property type="evidence" value="ECO:0007669"/>
    <property type="project" value="UniProtKB-KW"/>
</dbReference>
<name>A0AAV0GBQ6_9ASTE</name>
<proteinExistence type="predicted"/>
<dbReference type="GO" id="GO:0006508">
    <property type="term" value="P:proteolysis"/>
    <property type="evidence" value="ECO:0007669"/>
    <property type="project" value="UniProtKB-KW"/>
</dbReference>